<keyword evidence="3" id="KW-1185">Reference proteome</keyword>
<feature type="compositionally biased region" description="Basic and acidic residues" evidence="1">
    <location>
        <begin position="108"/>
        <end position="120"/>
    </location>
</feature>
<dbReference type="EMBL" id="JAAMPC010000007">
    <property type="protein sequence ID" value="KAG2301216.1"/>
    <property type="molecule type" value="Genomic_DNA"/>
</dbReference>
<dbReference type="OrthoDB" id="2014563at2759"/>
<dbReference type="AlphaFoldDB" id="A0A8X7V516"/>
<comment type="caution">
    <text evidence="2">The sequence shown here is derived from an EMBL/GenBank/DDBJ whole genome shotgun (WGS) entry which is preliminary data.</text>
</comment>
<evidence type="ECO:0000313" key="3">
    <source>
        <dbReference type="Proteomes" id="UP000886595"/>
    </source>
</evidence>
<sequence length="168" mass="19886">MSRFIRRKKTKINLKTRLKKKVEESPLWLKALLDFVEMPPMDTVFRRLFLFAFMGDHRSIENMLSESINRTCHWKYLEEHMSLRVTIVSTAYTASPVIAGDQIDDLLEPPRHPRTLTDHRSKQRIRPPDSTGNSTTITENPFQRQYWNDWDFDILNKDSKNEPSTFTS</sequence>
<organism evidence="2 3">
    <name type="scientific">Brassica carinata</name>
    <name type="common">Ethiopian mustard</name>
    <name type="synonym">Abyssinian cabbage</name>
    <dbReference type="NCBI Taxonomy" id="52824"/>
    <lineage>
        <taxon>Eukaryota</taxon>
        <taxon>Viridiplantae</taxon>
        <taxon>Streptophyta</taxon>
        <taxon>Embryophyta</taxon>
        <taxon>Tracheophyta</taxon>
        <taxon>Spermatophyta</taxon>
        <taxon>Magnoliopsida</taxon>
        <taxon>eudicotyledons</taxon>
        <taxon>Gunneridae</taxon>
        <taxon>Pentapetalae</taxon>
        <taxon>rosids</taxon>
        <taxon>malvids</taxon>
        <taxon>Brassicales</taxon>
        <taxon>Brassicaceae</taxon>
        <taxon>Brassiceae</taxon>
        <taxon>Brassica</taxon>
    </lineage>
</organism>
<gene>
    <name evidence="2" type="ORF">Bca52824_029867</name>
</gene>
<evidence type="ECO:0000256" key="1">
    <source>
        <dbReference type="SAM" id="MobiDB-lite"/>
    </source>
</evidence>
<accession>A0A8X7V516</accession>
<dbReference type="Proteomes" id="UP000886595">
    <property type="component" value="Unassembled WGS sequence"/>
</dbReference>
<feature type="region of interest" description="Disordered" evidence="1">
    <location>
        <begin position="104"/>
        <end position="138"/>
    </location>
</feature>
<name>A0A8X7V516_BRACI</name>
<evidence type="ECO:0000313" key="2">
    <source>
        <dbReference type="EMBL" id="KAG2301216.1"/>
    </source>
</evidence>
<reference evidence="2 3" key="1">
    <citation type="submission" date="2020-02" db="EMBL/GenBank/DDBJ databases">
        <authorList>
            <person name="Ma Q."/>
            <person name="Huang Y."/>
            <person name="Song X."/>
            <person name="Pei D."/>
        </authorList>
    </citation>
    <scope>NUCLEOTIDE SEQUENCE [LARGE SCALE GENOMIC DNA]</scope>
    <source>
        <strain evidence="2">Sxm20200214</strain>
        <tissue evidence="2">Leaf</tissue>
    </source>
</reference>
<protein>
    <submittedName>
        <fullName evidence="2">Uncharacterized protein</fullName>
    </submittedName>
</protein>
<proteinExistence type="predicted"/>